<dbReference type="Gene3D" id="3.30.390.30">
    <property type="match status" value="1"/>
</dbReference>
<dbReference type="GO" id="GO:0016651">
    <property type="term" value="F:oxidoreductase activity, acting on NAD(P)H"/>
    <property type="evidence" value="ECO:0007669"/>
    <property type="project" value="TreeGrafter"/>
</dbReference>
<evidence type="ECO:0000256" key="3">
    <source>
        <dbReference type="ARBA" id="ARBA00022827"/>
    </source>
</evidence>
<evidence type="ECO:0000256" key="2">
    <source>
        <dbReference type="ARBA" id="ARBA00022630"/>
    </source>
</evidence>
<dbReference type="Pfam" id="PF07992">
    <property type="entry name" value="Pyr_redox_2"/>
    <property type="match status" value="1"/>
</dbReference>
<dbReference type="PRINTS" id="PR00411">
    <property type="entry name" value="PNDRDTASEI"/>
</dbReference>
<reference evidence="7 8" key="1">
    <citation type="submission" date="2016-11" db="EMBL/GenBank/DDBJ databases">
        <authorList>
            <person name="Jaros S."/>
            <person name="Januszkiewicz K."/>
            <person name="Wedrychowicz H."/>
        </authorList>
    </citation>
    <scope>NUCLEOTIDE SEQUENCE [LARGE SCALE GENOMIC DNA]</scope>
    <source>
        <strain evidence="7 8">DSM 46144</strain>
    </source>
</reference>
<dbReference type="PRINTS" id="PR00368">
    <property type="entry name" value="FADPNR"/>
</dbReference>
<organism evidence="7 8">
    <name type="scientific">Cryptosporangium aurantiacum</name>
    <dbReference type="NCBI Taxonomy" id="134849"/>
    <lineage>
        <taxon>Bacteria</taxon>
        <taxon>Bacillati</taxon>
        <taxon>Actinomycetota</taxon>
        <taxon>Actinomycetes</taxon>
        <taxon>Cryptosporangiales</taxon>
        <taxon>Cryptosporangiaceae</taxon>
        <taxon>Cryptosporangium</taxon>
    </lineage>
</organism>
<keyword evidence="3" id="KW-0274">FAD</keyword>
<sequence length="406" mass="42460">MLPMSAPFVVIGASLAGLRAVEAARNYGYDGPITLIGAEPHLPYDRPPLSKAFLEPGAEAVVFREEQHLRDDLGVDLRLGAPATSLDPDARTVTVGGEALGYRAAVIATGSTPVPLPGAPALRGVHTLRTLDDARAIRDALHAGARIVVVGAGFIGSEIASAARRYGNPVTVVEAAPVPLVRAAGPLVGAALARLHERAGTDLRLGTSVAALRGSDTVEAVELSDGSVIDADLVVVGIGSRPATGWLAGSGVALDPGDGGVRCDEYLATSVPDVYAAGDVAHWPNQLLDVPVMRLENWTGAAEQGAAAARNALGLGERTPYATAPYVWSDWYDHRLQFVGHPAPDEVRVVLGDLDGPRFVAIYRSGERIAGAVTLNEPGKVMKYRRLIARRAGWQDAIDLFPALTA</sequence>
<keyword evidence="4" id="KW-0560">Oxidoreductase</keyword>
<evidence type="ECO:0000259" key="6">
    <source>
        <dbReference type="Pfam" id="PF14759"/>
    </source>
</evidence>
<dbReference type="PANTHER" id="PTHR43557">
    <property type="entry name" value="APOPTOSIS-INDUCING FACTOR 1"/>
    <property type="match status" value="1"/>
</dbReference>
<dbReference type="InterPro" id="IPR050446">
    <property type="entry name" value="FAD-oxidoreductase/Apoptosis"/>
</dbReference>
<dbReference type="EMBL" id="FRCS01000007">
    <property type="protein sequence ID" value="SHN75516.1"/>
    <property type="molecule type" value="Genomic_DNA"/>
</dbReference>
<keyword evidence="2" id="KW-0285">Flavoprotein</keyword>
<feature type="domain" description="Reductase C-terminal" evidence="6">
    <location>
        <begin position="326"/>
        <end position="394"/>
    </location>
</feature>
<evidence type="ECO:0000313" key="7">
    <source>
        <dbReference type="EMBL" id="SHN75516.1"/>
    </source>
</evidence>
<dbReference type="InterPro" id="IPR016156">
    <property type="entry name" value="FAD/NAD-linked_Rdtase_dimer_sf"/>
</dbReference>
<dbReference type="InterPro" id="IPR023753">
    <property type="entry name" value="FAD/NAD-binding_dom"/>
</dbReference>
<dbReference type="Gene3D" id="3.50.50.60">
    <property type="entry name" value="FAD/NAD(P)-binding domain"/>
    <property type="match status" value="2"/>
</dbReference>
<evidence type="ECO:0000256" key="1">
    <source>
        <dbReference type="ARBA" id="ARBA00001974"/>
    </source>
</evidence>
<dbReference type="InterPro" id="IPR036188">
    <property type="entry name" value="FAD/NAD-bd_sf"/>
</dbReference>
<dbReference type="STRING" id="134849.SAMN05443668_107315"/>
<dbReference type="AlphaFoldDB" id="A0A1M7TXP9"/>
<gene>
    <name evidence="7" type="ORF">SAMN05443668_107315</name>
</gene>
<feature type="domain" description="FAD/NAD(P)-binding" evidence="5">
    <location>
        <begin position="8"/>
        <end position="305"/>
    </location>
</feature>
<dbReference type="Proteomes" id="UP000184440">
    <property type="component" value="Unassembled WGS sequence"/>
</dbReference>
<dbReference type="SUPFAM" id="SSF51905">
    <property type="entry name" value="FAD/NAD(P)-binding domain"/>
    <property type="match status" value="1"/>
</dbReference>
<evidence type="ECO:0000259" key="5">
    <source>
        <dbReference type="Pfam" id="PF07992"/>
    </source>
</evidence>
<name>A0A1M7TXP9_9ACTN</name>
<dbReference type="GO" id="GO:0005737">
    <property type="term" value="C:cytoplasm"/>
    <property type="evidence" value="ECO:0007669"/>
    <property type="project" value="TreeGrafter"/>
</dbReference>
<evidence type="ECO:0000313" key="8">
    <source>
        <dbReference type="Proteomes" id="UP000184440"/>
    </source>
</evidence>
<keyword evidence="8" id="KW-1185">Reference proteome</keyword>
<evidence type="ECO:0000256" key="4">
    <source>
        <dbReference type="ARBA" id="ARBA00023002"/>
    </source>
</evidence>
<proteinExistence type="predicted"/>
<dbReference type="SUPFAM" id="SSF55424">
    <property type="entry name" value="FAD/NAD-linked reductases, dimerisation (C-terminal) domain"/>
    <property type="match status" value="1"/>
</dbReference>
<dbReference type="InterPro" id="IPR028202">
    <property type="entry name" value="Reductase_C"/>
</dbReference>
<dbReference type="Pfam" id="PF14759">
    <property type="entry name" value="Reductase_C"/>
    <property type="match status" value="1"/>
</dbReference>
<accession>A0A1M7TXP9</accession>
<protein>
    <submittedName>
        <fullName evidence="7">Reductase C-terminal</fullName>
    </submittedName>
</protein>
<dbReference type="PANTHER" id="PTHR43557:SF2">
    <property type="entry name" value="RIESKE DOMAIN-CONTAINING PROTEIN-RELATED"/>
    <property type="match status" value="1"/>
</dbReference>
<comment type="cofactor">
    <cofactor evidence="1">
        <name>FAD</name>
        <dbReference type="ChEBI" id="CHEBI:57692"/>
    </cofactor>
</comment>